<feature type="compositionally biased region" description="Basic residues" evidence="1">
    <location>
        <begin position="471"/>
        <end position="487"/>
    </location>
</feature>
<feature type="domain" description="C2H2-type" evidence="2">
    <location>
        <begin position="85"/>
        <end position="107"/>
    </location>
</feature>
<sequence length="487" mass="55689">DDILDEATRKDLFTDTFCKVCGAVLQAESQRISHYKGKKHAKKVRRYIQRCGKKDERQEHGKQKKRDCIRFQMDRSGVVDETKHCNLCNMFFTSPTVALSHYLGKVHTKKLKQLSGDQANVPALHVQPVSAVESLSSFSTGLMLNVSDKYCKLCSAPFNHPLVAQQHYTGKRHRRNEARKKILEELGDEAFPAEFSTNVSLTYSSFFSVMGVGYYKCHVCNITVTSIETYLCHVQGRKHRNNLCREGVFVSLRKRSKKTCDSIQDELTFKMNYIKVQKAPGLEPGRCLGKTEEEEFQDENIEGRRDLDEIISSNIKCEQGQPSSLLSETQLSTNTGDNGSLNRPSACEHAPEETPNCDCDKGYCKEEQEEQTCEVAIIREKNFSLLIAESEDCYKFVLAETSTSFYRTEQKFQIKHSEKKKCVSEEMNYDKEATKQKRRKISEGADIGKENEKPKKMKFEVDLVKEEKSRPYKGKRLKGKPAGKKQK</sequence>
<feature type="non-terminal residue" evidence="3">
    <location>
        <position position="487"/>
    </location>
</feature>
<dbReference type="Proteomes" id="UP000579406">
    <property type="component" value="Unassembled WGS sequence"/>
</dbReference>
<dbReference type="GO" id="GO:0008270">
    <property type="term" value="F:zinc ion binding"/>
    <property type="evidence" value="ECO:0007669"/>
    <property type="project" value="InterPro"/>
</dbReference>
<organism evidence="3 4">
    <name type="scientific">Chloroceryle aenea</name>
    <name type="common">American pygmy kingfisher</name>
    <dbReference type="NCBI Taxonomy" id="176938"/>
    <lineage>
        <taxon>Eukaryota</taxon>
        <taxon>Metazoa</taxon>
        <taxon>Chordata</taxon>
        <taxon>Craniata</taxon>
        <taxon>Vertebrata</taxon>
        <taxon>Euteleostomi</taxon>
        <taxon>Archelosauria</taxon>
        <taxon>Archosauria</taxon>
        <taxon>Dinosauria</taxon>
        <taxon>Saurischia</taxon>
        <taxon>Theropoda</taxon>
        <taxon>Coelurosauria</taxon>
        <taxon>Aves</taxon>
        <taxon>Neognathae</taxon>
        <taxon>Neoaves</taxon>
        <taxon>Telluraves</taxon>
        <taxon>Coraciimorphae</taxon>
        <taxon>Coraciiformes</taxon>
        <taxon>Cerylidae</taxon>
        <taxon>Chloroceryle</taxon>
    </lineage>
</organism>
<comment type="caution">
    <text evidence="3">The sequence shown here is derived from an EMBL/GenBank/DDBJ whole genome shotgun (WGS) entry which is preliminary data.</text>
</comment>
<dbReference type="Pfam" id="PF12874">
    <property type="entry name" value="zf-met"/>
    <property type="match status" value="4"/>
</dbReference>
<dbReference type="PANTHER" id="PTHR46742">
    <property type="entry name" value="LYSINE-RICH COILED-COIL PROTEIN 1"/>
    <property type="match status" value="1"/>
</dbReference>
<feature type="region of interest" description="Disordered" evidence="1">
    <location>
        <begin position="425"/>
        <end position="487"/>
    </location>
</feature>
<reference evidence="3 4" key="1">
    <citation type="submission" date="2019-09" db="EMBL/GenBank/DDBJ databases">
        <title>Bird 10,000 Genomes (B10K) Project - Family phase.</title>
        <authorList>
            <person name="Zhang G."/>
        </authorList>
    </citation>
    <scope>NUCLEOTIDE SEQUENCE [LARGE SCALE GENOMIC DNA]</scope>
    <source>
        <strain evidence="3">B10K-DU-001-61</strain>
        <tissue evidence="3">Muscle</tissue>
    </source>
</reference>
<dbReference type="PROSITE" id="PS00028">
    <property type="entry name" value="ZINC_FINGER_C2H2_1"/>
    <property type="match status" value="1"/>
</dbReference>
<evidence type="ECO:0000313" key="4">
    <source>
        <dbReference type="Proteomes" id="UP000579406"/>
    </source>
</evidence>
<dbReference type="InterPro" id="IPR003604">
    <property type="entry name" value="Matrin/U1-like-C_Znf_C2H2"/>
</dbReference>
<dbReference type="InterPro" id="IPR013087">
    <property type="entry name" value="Znf_C2H2_type"/>
</dbReference>
<dbReference type="OrthoDB" id="1925236at2759"/>
<dbReference type="SUPFAM" id="SSF57667">
    <property type="entry name" value="beta-beta-alpha zinc fingers"/>
    <property type="match status" value="4"/>
</dbReference>
<proteinExistence type="predicted"/>
<feature type="compositionally biased region" description="Basic and acidic residues" evidence="1">
    <location>
        <begin position="425"/>
        <end position="470"/>
    </location>
</feature>
<name>A0A7K9U8K5_9AVES</name>
<dbReference type="SMART" id="SM00451">
    <property type="entry name" value="ZnF_U1"/>
    <property type="match status" value="4"/>
</dbReference>
<evidence type="ECO:0000313" key="3">
    <source>
        <dbReference type="EMBL" id="NXI57032.1"/>
    </source>
</evidence>
<dbReference type="SMART" id="SM00355">
    <property type="entry name" value="ZnF_C2H2"/>
    <property type="match status" value="4"/>
</dbReference>
<dbReference type="InterPro" id="IPR036236">
    <property type="entry name" value="Znf_C2H2_sf"/>
</dbReference>
<accession>A0A7K9U8K5</accession>
<dbReference type="PANTHER" id="PTHR46742:SF2">
    <property type="entry name" value="ZINC FINGER MATRIN-TYPE PROTEIN 1"/>
    <property type="match status" value="1"/>
</dbReference>
<dbReference type="Gene3D" id="3.30.160.60">
    <property type="entry name" value="Classic Zinc Finger"/>
    <property type="match status" value="4"/>
</dbReference>
<gene>
    <name evidence="3" type="primary">Zmat1</name>
    <name evidence="3" type="ORF">CHLAEN_R00281</name>
</gene>
<evidence type="ECO:0000256" key="1">
    <source>
        <dbReference type="SAM" id="MobiDB-lite"/>
    </source>
</evidence>
<dbReference type="EMBL" id="VWZY01009248">
    <property type="protein sequence ID" value="NXI57032.1"/>
    <property type="molecule type" value="Genomic_DNA"/>
</dbReference>
<keyword evidence="4" id="KW-1185">Reference proteome</keyword>
<feature type="compositionally biased region" description="Polar residues" evidence="1">
    <location>
        <begin position="319"/>
        <end position="343"/>
    </location>
</feature>
<feature type="non-terminal residue" evidence="3">
    <location>
        <position position="1"/>
    </location>
</feature>
<evidence type="ECO:0000259" key="2">
    <source>
        <dbReference type="PROSITE" id="PS00028"/>
    </source>
</evidence>
<dbReference type="GO" id="GO:0003676">
    <property type="term" value="F:nucleic acid binding"/>
    <property type="evidence" value="ECO:0007669"/>
    <property type="project" value="InterPro"/>
</dbReference>
<dbReference type="AlphaFoldDB" id="A0A7K9U8K5"/>
<protein>
    <submittedName>
        <fullName evidence="3">ZMAT1 protein</fullName>
    </submittedName>
</protein>
<feature type="region of interest" description="Disordered" evidence="1">
    <location>
        <begin position="319"/>
        <end position="356"/>
    </location>
</feature>